<reference evidence="8" key="1">
    <citation type="journal article" date="2019" name="Int. J. Syst. Evol. Microbiol.">
        <title>The Global Catalogue of Microorganisms (GCM) 10K type strain sequencing project: providing services to taxonomists for standard genome sequencing and annotation.</title>
        <authorList>
            <consortium name="The Broad Institute Genomics Platform"/>
            <consortium name="The Broad Institute Genome Sequencing Center for Infectious Disease"/>
            <person name="Wu L."/>
            <person name="Ma J."/>
        </authorList>
    </citation>
    <scope>NUCLEOTIDE SEQUENCE [LARGE SCALE GENOMIC DNA]</scope>
    <source>
        <strain evidence="8">DFY41</strain>
    </source>
</reference>
<evidence type="ECO:0000256" key="2">
    <source>
        <dbReference type="ARBA" id="ARBA00005695"/>
    </source>
</evidence>
<sequence>MTFTVGLLNEVDSFNPFNGIEAESYEMWALTYDFLVGYSMKDMSPQPALAESWDTSEDGLTWTFNMRDDVTWSDGEPLTANDVAYTYNRVLDGGPEAASWSSYLTSVDTIEATDDYTVEMKLSKPNAVLPLLPIPILPEHVWKDVSEDEVKSYAAEPTDNQPVVGSGPFRLVEGTAGGDTYRFEANPDYWGGAPHVDQVVYRVYKSEDPAVQALIKGEIDFVVGISALQVEALQSEEGITAHNGDSPSFDEIAFNVGARDPKTEEPIGDGNPALEDPAFRHALGYAVDFDQLIEKVYQGAGKVGDSIIPPAYSTWRWEPSEDQAFSFDLEKAGQLLDEAGYTMGDDGKRTMPDGSPIGTLRLYARSESKTSINVMNYFQEWLTQLGIDSEVTAYESNKLTNIILDGEFDVFEWGWYVEPDPDSILSYFTCDQRGGWSDSWYCDEDYDRMYYEQNSAVDDATRVEIVKQMQEKLFMESPYLVTAYSTIGEAVRTDRFACFQPQPDPGGVWIMQYGSHNYTQLRPADEAGDCDGVKTAIGATGDTSSTDEGIGTGVWIGIGVLAGLVVIGGLVFAMRRRSTAAERE</sequence>
<dbReference type="PIRSF" id="PIRSF002741">
    <property type="entry name" value="MppA"/>
    <property type="match status" value="1"/>
</dbReference>
<evidence type="ECO:0000256" key="3">
    <source>
        <dbReference type="ARBA" id="ARBA00022448"/>
    </source>
</evidence>
<keyword evidence="4" id="KW-0732">Signal</keyword>
<dbReference type="InterPro" id="IPR030678">
    <property type="entry name" value="Peptide/Ni-bd"/>
</dbReference>
<dbReference type="PANTHER" id="PTHR30290:SF10">
    <property type="entry name" value="PERIPLASMIC OLIGOPEPTIDE-BINDING PROTEIN-RELATED"/>
    <property type="match status" value="1"/>
</dbReference>
<keyword evidence="3" id="KW-0813">Transport</keyword>
<feature type="transmembrane region" description="Helical" evidence="5">
    <location>
        <begin position="554"/>
        <end position="574"/>
    </location>
</feature>
<keyword evidence="5" id="KW-0812">Transmembrane</keyword>
<keyword evidence="8" id="KW-1185">Reference proteome</keyword>
<name>A0ABW0BDX5_9ACTN</name>
<protein>
    <submittedName>
        <fullName evidence="7">ABC transporter substrate-binding protein</fullName>
    </submittedName>
</protein>
<dbReference type="Gene3D" id="3.10.105.10">
    <property type="entry name" value="Dipeptide-binding Protein, Domain 3"/>
    <property type="match status" value="1"/>
</dbReference>
<evidence type="ECO:0000256" key="1">
    <source>
        <dbReference type="ARBA" id="ARBA00004196"/>
    </source>
</evidence>
<evidence type="ECO:0000259" key="6">
    <source>
        <dbReference type="Pfam" id="PF00496"/>
    </source>
</evidence>
<keyword evidence="5" id="KW-1133">Transmembrane helix</keyword>
<evidence type="ECO:0000256" key="4">
    <source>
        <dbReference type="ARBA" id="ARBA00022729"/>
    </source>
</evidence>
<dbReference type="InterPro" id="IPR000914">
    <property type="entry name" value="SBP_5_dom"/>
</dbReference>
<dbReference type="Pfam" id="PF00496">
    <property type="entry name" value="SBP_bac_5"/>
    <property type="match status" value="1"/>
</dbReference>
<proteinExistence type="inferred from homology"/>
<dbReference type="Proteomes" id="UP001596087">
    <property type="component" value="Unassembled WGS sequence"/>
</dbReference>
<dbReference type="InterPro" id="IPR039424">
    <property type="entry name" value="SBP_5"/>
</dbReference>
<dbReference type="RefSeq" id="WP_378586229.1">
    <property type="nucleotide sequence ID" value="NZ_JBHSKD010000002.1"/>
</dbReference>
<keyword evidence="5" id="KW-0472">Membrane</keyword>
<comment type="caution">
    <text evidence="7">The sequence shown here is derived from an EMBL/GenBank/DDBJ whole genome shotgun (WGS) entry which is preliminary data.</text>
</comment>
<dbReference type="SUPFAM" id="SSF53850">
    <property type="entry name" value="Periplasmic binding protein-like II"/>
    <property type="match status" value="1"/>
</dbReference>
<comment type="subcellular location">
    <subcellularLocation>
        <location evidence="1">Cell envelope</location>
    </subcellularLocation>
</comment>
<dbReference type="CDD" id="cd00995">
    <property type="entry name" value="PBP2_NikA_DppA_OppA_like"/>
    <property type="match status" value="1"/>
</dbReference>
<dbReference type="Gene3D" id="3.40.190.10">
    <property type="entry name" value="Periplasmic binding protein-like II"/>
    <property type="match status" value="1"/>
</dbReference>
<feature type="domain" description="Solute-binding protein family 5" evidence="6">
    <location>
        <begin position="45"/>
        <end position="433"/>
    </location>
</feature>
<comment type="similarity">
    <text evidence="2">Belongs to the bacterial solute-binding protein 5 family.</text>
</comment>
<evidence type="ECO:0000313" key="8">
    <source>
        <dbReference type="Proteomes" id="UP001596087"/>
    </source>
</evidence>
<evidence type="ECO:0000313" key="7">
    <source>
        <dbReference type="EMBL" id="MFC5175450.1"/>
    </source>
</evidence>
<evidence type="ECO:0000256" key="5">
    <source>
        <dbReference type="SAM" id="Phobius"/>
    </source>
</evidence>
<accession>A0ABW0BDX5</accession>
<dbReference type="EMBL" id="JBHSKD010000002">
    <property type="protein sequence ID" value="MFC5175450.1"/>
    <property type="molecule type" value="Genomic_DNA"/>
</dbReference>
<dbReference type="PANTHER" id="PTHR30290">
    <property type="entry name" value="PERIPLASMIC BINDING COMPONENT OF ABC TRANSPORTER"/>
    <property type="match status" value="1"/>
</dbReference>
<organism evidence="7 8">
    <name type="scientific">Nocardioides taihuensis</name>
    <dbReference type="NCBI Taxonomy" id="1835606"/>
    <lineage>
        <taxon>Bacteria</taxon>
        <taxon>Bacillati</taxon>
        <taxon>Actinomycetota</taxon>
        <taxon>Actinomycetes</taxon>
        <taxon>Propionibacteriales</taxon>
        <taxon>Nocardioidaceae</taxon>
        <taxon>Nocardioides</taxon>
    </lineage>
</organism>
<gene>
    <name evidence="7" type="ORF">ACFPGP_02120</name>
</gene>